<evidence type="ECO:0000256" key="4">
    <source>
        <dbReference type="ARBA" id="ARBA00022729"/>
    </source>
</evidence>
<proteinExistence type="inferred from homology"/>
<feature type="signal peptide" evidence="7">
    <location>
        <begin position="1"/>
        <end position="24"/>
    </location>
</feature>
<gene>
    <name evidence="8" type="primary">znuA</name>
    <name evidence="8" type="ORF">DEA8626_03581</name>
</gene>
<feature type="region of interest" description="Disordered" evidence="6">
    <location>
        <begin position="116"/>
        <end position="154"/>
    </location>
</feature>
<dbReference type="PANTHER" id="PTHR42953:SF3">
    <property type="entry name" value="HIGH-AFFINITY ZINC UPTAKE SYSTEM PROTEIN ZNUA"/>
    <property type="match status" value="1"/>
</dbReference>
<feature type="compositionally biased region" description="Basic and acidic residues" evidence="6">
    <location>
        <begin position="131"/>
        <end position="148"/>
    </location>
</feature>
<dbReference type="InterPro" id="IPR006127">
    <property type="entry name" value="ZnuA-like"/>
</dbReference>
<dbReference type="Pfam" id="PF01297">
    <property type="entry name" value="ZnuA"/>
    <property type="match status" value="1"/>
</dbReference>
<reference evidence="8 9" key="1">
    <citation type="submission" date="2018-03" db="EMBL/GenBank/DDBJ databases">
        <authorList>
            <person name="Keele B.F."/>
        </authorList>
    </citation>
    <scope>NUCLEOTIDE SEQUENCE [LARGE SCALE GENOMIC DNA]</scope>
    <source>
        <strain evidence="8 9">CECT 8626</strain>
    </source>
</reference>
<dbReference type="EMBL" id="OMOQ01000003">
    <property type="protein sequence ID" value="SPH24529.1"/>
    <property type="molecule type" value="Genomic_DNA"/>
</dbReference>
<dbReference type="PANTHER" id="PTHR42953">
    <property type="entry name" value="HIGH-AFFINITY ZINC UPTAKE SYSTEM PROTEIN ZNUA-RELATED"/>
    <property type="match status" value="1"/>
</dbReference>
<keyword evidence="5" id="KW-0862">Zinc</keyword>
<dbReference type="Proteomes" id="UP000244924">
    <property type="component" value="Unassembled WGS sequence"/>
</dbReference>
<dbReference type="GO" id="GO:0046872">
    <property type="term" value="F:metal ion binding"/>
    <property type="evidence" value="ECO:0007669"/>
    <property type="project" value="InterPro"/>
</dbReference>
<keyword evidence="3" id="KW-0813">Transport</keyword>
<keyword evidence="5" id="KW-0864">Zinc transport</keyword>
<dbReference type="AlphaFoldDB" id="A0A2R8BM82"/>
<dbReference type="RefSeq" id="WP_181366506.1">
    <property type="nucleotide sequence ID" value="NZ_OMOQ01000003.1"/>
</dbReference>
<evidence type="ECO:0000256" key="2">
    <source>
        <dbReference type="ARBA" id="ARBA00015915"/>
    </source>
</evidence>
<evidence type="ECO:0000256" key="7">
    <source>
        <dbReference type="SAM" id="SignalP"/>
    </source>
</evidence>
<dbReference type="SUPFAM" id="SSF53807">
    <property type="entry name" value="Helical backbone' metal receptor"/>
    <property type="match status" value="1"/>
</dbReference>
<feature type="chain" id="PRO_5015310343" description="High-affinity zinc uptake system protein ZnuA" evidence="7">
    <location>
        <begin position="25"/>
        <end position="324"/>
    </location>
</feature>
<keyword evidence="4 7" id="KW-0732">Signal</keyword>
<sequence>MRRRPLTIAITVAALCLGTRPGQASAPEVATDMPVVHSLVSMVMGDIGHPRLLLESGADPHDFQLRPSQVSALQGADLVIWIGPEMTPWLDRALAAASGPATLALLHQKGTTLRTFGDNASGGDSEGLTDGDGHQTDGDATPKHDELHGSGALDPHAWLDPQNAALWIGLITDALVEKDPGNAVAYRANASLALMRVETLERGVAERLARFAEAGIVVAHDGYGYFADYFGLNIVAAVSQGDATEPGAARRVEVRELLKSGEVTCIFPEAGRDAAPMTTLAEGAPVRMGDVLDPEGLMLAPGPDLYTALLTRMAETIAKCVGDS</sequence>
<evidence type="ECO:0000256" key="6">
    <source>
        <dbReference type="SAM" id="MobiDB-lite"/>
    </source>
</evidence>
<evidence type="ECO:0000256" key="5">
    <source>
        <dbReference type="ARBA" id="ARBA00022906"/>
    </source>
</evidence>
<organism evidence="8 9">
    <name type="scientific">Albidovulum aquaemixtae</name>
    <dbReference type="NCBI Taxonomy" id="1542388"/>
    <lineage>
        <taxon>Bacteria</taxon>
        <taxon>Pseudomonadati</taxon>
        <taxon>Pseudomonadota</taxon>
        <taxon>Alphaproteobacteria</taxon>
        <taxon>Rhodobacterales</taxon>
        <taxon>Paracoccaceae</taxon>
        <taxon>Albidovulum</taxon>
    </lineage>
</organism>
<evidence type="ECO:0000313" key="8">
    <source>
        <dbReference type="EMBL" id="SPH24529.1"/>
    </source>
</evidence>
<accession>A0A2R8BM82</accession>
<evidence type="ECO:0000256" key="1">
    <source>
        <dbReference type="ARBA" id="ARBA00011028"/>
    </source>
</evidence>
<evidence type="ECO:0000313" key="9">
    <source>
        <dbReference type="Proteomes" id="UP000244924"/>
    </source>
</evidence>
<dbReference type="Gene3D" id="3.40.50.1980">
    <property type="entry name" value="Nitrogenase molybdenum iron protein domain"/>
    <property type="match status" value="2"/>
</dbReference>
<dbReference type="InterPro" id="IPR050492">
    <property type="entry name" value="Bact_metal-bind_prot9"/>
</dbReference>
<evidence type="ECO:0000256" key="3">
    <source>
        <dbReference type="ARBA" id="ARBA00022448"/>
    </source>
</evidence>
<keyword evidence="5" id="KW-0406">Ion transport</keyword>
<protein>
    <recommendedName>
        <fullName evidence="2">High-affinity zinc uptake system protein ZnuA</fullName>
    </recommendedName>
</protein>
<comment type="similarity">
    <text evidence="1">Belongs to the bacterial solute-binding protein 9 family.</text>
</comment>
<name>A0A2R8BM82_9RHOB</name>
<keyword evidence="9" id="KW-1185">Reference proteome</keyword>
<dbReference type="GO" id="GO:0006829">
    <property type="term" value="P:zinc ion transport"/>
    <property type="evidence" value="ECO:0007669"/>
    <property type="project" value="UniProtKB-KW"/>
</dbReference>